<dbReference type="AlphaFoldDB" id="A0A1R3HWJ0"/>
<protein>
    <submittedName>
        <fullName evidence="2">Uncharacterized protein</fullName>
    </submittedName>
</protein>
<dbReference type="Proteomes" id="UP000188268">
    <property type="component" value="Unassembled WGS sequence"/>
</dbReference>
<dbReference type="EMBL" id="AWWV01011075">
    <property type="protein sequence ID" value="OMO74725.1"/>
    <property type="molecule type" value="Genomic_DNA"/>
</dbReference>
<reference evidence="2 3" key="1">
    <citation type="submission" date="2013-09" db="EMBL/GenBank/DDBJ databases">
        <title>Corchorus capsularis genome sequencing.</title>
        <authorList>
            <person name="Alam M."/>
            <person name="Haque M.S."/>
            <person name="Islam M.S."/>
            <person name="Emdad E.M."/>
            <person name="Islam M.M."/>
            <person name="Ahmed B."/>
            <person name="Halim A."/>
            <person name="Hossen Q.M.M."/>
            <person name="Hossain M.Z."/>
            <person name="Ahmed R."/>
            <person name="Khan M.M."/>
            <person name="Islam R."/>
            <person name="Rashid M.M."/>
            <person name="Khan S.A."/>
            <person name="Rahman M.S."/>
            <person name="Alam M."/>
        </authorList>
    </citation>
    <scope>NUCLEOTIDE SEQUENCE [LARGE SCALE GENOMIC DNA]</scope>
    <source>
        <strain evidence="3">cv. CVL-1</strain>
        <tissue evidence="2">Whole seedling</tissue>
    </source>
</reference>
<gene>
    <name evidence="2" type="ORF">CCACVL1_16502</name>
</gene>
<name>A0A1R3HWJ0_COCAP</name>
<comment type="caution">
    <text evidence="2">The sequence shown here is derived from an EMBL/GenBank/DDBJ whole genome shotgun (WGS) entry which is preliminary data.</text>
</comment>
<evidence type="ECO:0000313" key="3">
    <source>
        <dbReference type="Proteomes" id="UP000188268"/>
    </source>
</evidence>
<evidence type="ECO:0000313" key="2">
    <source>
        <dbReference type="EMBL" id="OMO74725.1"/>
    </source>
</evidence>
<keyword evidence="3" id="KW-1185">Reference proteome</keyword>
<dbReference type="OMA" id="KPIMLSM"/>
<feature type="region of interest" description="Disordered" evidence="1">
    <location>
        <begin position="64"/>
        <end position="95"/>
    </location>
</feature>
<organism evidence="2 3">
    <name type="scientific">Corchorus capsularis</name>
    <name type="common">Jute</name>
    <dbReference type="NCBI Taxonomy" id="210143"/>
    <lineage>
        <taxon>Eukaryota</taxon>
        <taxon>Viridiplantae</taxon>
        <taxon>Streptophyta</taxon>
        <taxon>Embryophyta</taxon>
        <taxon>Tracheophyta</taxon>
        <taxon>Spermatophyta</taxon>
        <taxon>Magnoliopsida</taxon>
        <taxon>eudicotyledons</taxon>
        <taxon>Gunneridae</taxon>
        <taxon>Pentapetalae</taxon>
        <taxon>rosids</taxon>
        <taxon>malvids</taxon>
        <taxon>Malvales</taxon>
        <taxon>Malvaceae</taxon>
        <taxon>Grewioideae</taxon>
        <taxon>Apeibeae</taxon>
        <taxon>Corchorus</taxon>
    </lineage>
</organism>
<dbReference type="Gramene" id="OMO74725">
    <property type="protein sequence ID" value="OMO74725"/>
    <property type="gene ID" value="CCACVL1_16502"/>
</dbReference>
<accession>A0A1R3HWJ0</accession>
<evidence type="ECO:0000256" key="1">
    <source>
        <dbReference type="SAM" id="MobiDB-lite"/>
    </source>
</evidence>
<feature type="compositionally biased region" description="Basic and acidic residues" evidence="1">
    <location>
        <begin position="71"/>
        <end position="83"/>
    </location>
</feature>
<sequence>MALVGNFLPKPTVLPVQFSRLPKPKTMIVCATPKKPPSRTGGGRQINSTLRLSKKTTIGVTEVTPNTTLDASRDDNQKTKANDDAAAVKGAETTD</sequence>
<proteinExistence type="predicted"/>
<dbReference type="OrthoDB" id="941598at2759"/>
<feature type="region of interest" description="Disordered" evidence="1">
    <location>
        <begin position="29"/>
        <end position="50"/>
    </location>
</feature>